<dbReference type="AlphaFoldDB" id="A0A6J6NIS9"/>
<accession>A0A6J6NIS9</accession>
<organism evidence="1">
    <name type="scientific">freshwater metagenome</name>
    <dbReference type="NCBI Taxonomy" id="449393"/>
    <lineage>
        <taxon>unclassified sequences</taxon>
        <taxon>metagenomes</taxon>
        <taxon>ecological metagenomes</taxon>
    </lineage>
</organism>
<protein>
    <submittedName>
        <fullName evidence="1">Unannotated protein</fullName>
    </submittedName>
</protein>
<dbReference type="SUPFAM" id="SSF53756">
    <property type="entry name" value="UDP-Glycosyltransferase/glycogen phosphorylase"/>
    <property type="match status" value="1"/>
</dbReference>
<proteinExistence type="predicted"/>
<evidence type="ECO:0000313" key="1">
    <source>
        <dbReference type="EMBL" id="CAB4684634.1"/>
    </source>
</evidence>
<name>A0A6J6NIS9_9ZZZZ</name>
<sequence length="475" mass="52620">MTASSLEEIGEAFFEIERRENLYDWKVGGISVWVLLRSRLFRTITQSANLYDWGTAKKFELPADSVHYAGANAAELLWAAANGRAKAPKSAAEPDFRNLKGVKALVVPFATRSAENPLIEKFSQPVIDALGADALVFGVGQWDKLSNRPRLEDLNEIFIKKYGTYASIFVRLALSKRDYAKYQRVVKYIEREVGISMAPYDVFPRWLLRTFVAERRGYRKVLAATSAKTVYMVNAARMPFQAAAQSLGMKIVEIQSGVFSKYSLQLSWPGSPSVDYLPNEILTWGEYFTDGIEHAANQKISVIGSTDEFNVVRDANLKRDSKQVVFLTQPLVGNDILAAAIEFARIKPNLNVIVKMHPRNDLEEFTRIIEAAGGSPKNLSLMQSQRSSLEVIAESEVAVGAFSTALIEAAGLGTKVAILRLPGWQHLAPLVEGGYASAFDNAQDLATNFENLRVAGDKYFFYGPKADIASLVRLG</sequence>
<reference evidence="1" key="1">
    <citation type="submission" date="2020-05" db="EMBL/GenBank/DDBJ databases">
        <authorList>
            <person name="Chiriac C."/>
            <person name="Salcher M."/>
            <person name="Ghai R."/>
            <person name="Kavagutti S V."/>
        </authorList>
    </citation>
    <scope>NUCLEOTIDE SEQUENCE</scope>
</reference>
<dbReference type="EMBL" id="CAEZXK010000010">
    <property type="protein sequence ID" value="CAB4684634.1"/>
    <property type="molecule type" value="Genomic_DNA"/>
</dbReference>
<gene>
    <name evidence="1" type="ORF">UFOPK2370_00549</name>
</gene>